<evidence type="ECO:0000313" key="1">
    <source>
        <dbReference type="EMBL" id="JAE16700.1"/>
    </source>
</evidence>
<sequence>MDAKVRFLKVQLIIEILQTRHQFSNRESALHKLWQALLDSIMDKPKFYPQNNCLHPL</sequence>
<organism evidence="1">
    <name type="scientific">Arundo donax</name>
    <name type="common">Giant reed</name>
    <name type="synonym">Donax arundinaceus</name>
    <dbReference type="NCBI Taxonomy" id="35708"/>
    <lineage>
        <taxon>Eukaryota</taxon>
        <taxon>Viridiplantae</taxon>
        <taxon>Streptophyta</taxon>
        <taxon>Embryophyta</taxon>
        <taxon>Tracheophyta</taxon>
        <taxon>Spermatophyta</taxon>
        <taxon>Magnoliopsida</taxon>
        <taxon>Liliopsida</taxon>
        <taxon>Poales</taxon>
        <taxon>Poaceae</taxon>
        <taxon>PACMAD clade</taxon>
        <taxon>Arundinoideae</taxon>
        <taxon>Arundineae</taxon>
        <taxon>Arundo</taxon>
    </lineage>
</organism>
<protein>
    <submittedName>
        <fullName evidence="1">Uncharacterized protein</fullName>
    </submittedName>
</protein>
<reference evidence="1" key="1">
    <citation type="submission" date="2014-09" db="EMBL/GenBank/DDBJ databases">
        <authorList>
            <person name="Magalhaes I.L.F."/>
            <person name="Oliveira U."/>
            <person name="Santos F.R."/>
            <person name="Vidigal T.H.D.A."/>
            <person name="Brescovit A.D."/>
            <person name="Santos A.J."/>
        </authorList>
    </citation>
    <scope>NUCLEOTIDE SEQUENCE</scope>
    <source>
        <tissue evidence="1">Shoot tissue taken approximately 20 cm above the soil surface</tissue>
    </source>
</reference>
<dbReference type="EMBL" id="GBRH01181196">
    <property type="protein sequence ID" value="JAE16700.1"/>
    <property type="molecule type" value="Transcribed_RNA"/>
</dbReference>
<reference evidence="1" key="2">
    <citation type="journal article" date="2015" name="Data Brief">
        <title>Shoot transcriptome of the giant reed, Arundo donax.</title>
        <authorList>
            <person name="Barrero R.A."/>
            <person name="Guerrero F.D."/>
            <person name="Moolhuijzen P."/>
            <person name="Goolsby J.A."/>
            <person name="Tidwell J."/>
            <person name="Bellgard S.E."/>
            <person name="Bellgard M.I."/>
        </authorList>
    </citation>
    <scope>NUCLEOTIDE SEQUENCE</scope>
    <source>
        <tissue evidence="1">Shoot tissue taken approximately 20 cm above the soil surface</tissue>
    </source>
</reference>
<accession>A0A0A9FV22</accession>
<name>A0A0A9FV22_ARUDO</name>
<dbReference type="AlphaFoldDB" id="A0A0A9FV22"/>
<proteinExistence type="predicted"/>